<keyword evidence="2" id="KW-1185">Reference proteome</keyword>
<organism evidence="1 2">
    <name type="scientific">Albugo candida</name>
    <dbReference type="NCBI Taxonomy" id="65357"/>
    <lineage>
        <taxon>Eukaryota</taxon>
        <taxon>Sar</taxon>
        <taxon>Stramenopiles</taxon>
        <taxon>Oomycota</taxon>
        <taxon>Peronosporomycetes</taxon>
        <taxon>Albuginales</taxon>
        <taxon>Albuginaceae</taxon>
        <taxon>Albugo</taxon>
    </lineage>
</organism>
<gene>
    <name evidence="1" type="ORF">BN9_106940</name>
</gene>
<name>A0A024GRM7_9STRA</name>
<dbReference type="AlphaFoldDB" id="A0A024GRM7"/>
<accession>A0A024GRM7</accession>
<dbReference type="InParanoid" id="A0A024GRM7"/>
<reference evidence="1 2" key="1">
    <citation type="submission" date="2012-05" db="EMBL/GenBank/DDBJ databases">
        <title>Recombination and specialization in a pathogen metapopulation.</title>
        <authorList>
            <person name="Gardiner A."/>
            <person name="Kemen E."/>
            <person name="Schultz-Larsen T."/>
            <person name="MacLean D."/>
            <person name="Van Oosterhout C."/>
            <person name="Jones J.D.G."/>
        </authorList>
    </citation>
    <scope>NUCLEOTIDE SEQUENCE [LARGE SCALE GENOMIC DNA]</scope>
    <source>
        <strain evidence="1 2">Ac Nc2</strain>
    </source>
</reference>
<dbReference type="EMBL" id="CAIX01000293">
    <property type="protein sequence ID" value="CCI49380.1"/>
    <property type="molecule type" value="Genomic_DNA"/>
</dbReference>
<dbReference type="Proteomes" id="UP000053237">
    <property type="component" value="Unassembled WGS sequence"/>
</dbReference>
<evidence type="ECO:0000313" key="2">
    <source>
        <dbReference type="Proteomes" id="UP000053237"/>
    </source>
</evidence>
<proteinExistence type="predicted"/>
<sequence>MLQKPLKRTFQLEKLRISHSYVLAFTTYSGGHAHQGQGGFYGSIKSRSEAHQFRPGSRAEESDIDTLNSLMSKLNHNESMESNLKELANIPSYASLLNRLVIKGAPVWGLSVEQRDFVNRMNAALKDHGDM</sequence>
<comment type="caution">
    <text evidence="1">The sequence shown here is derived from an EMBL/GenBank/DDBJ whole genome shotgun (WGS) entry which is preliminary data.</text>
</comment>
<dbReference type="OrthoDB" id="44564at2759"/>
<evidence type="ECO:0000313" key="1">
    <source>
        <dbReference type="EMBL" id="CCI49380.1"/>
    </source>
</evidence>
<protein>
    <submittedName>
        <fullName evidence="1">Uncharacterized protein</fullName>
    </submittedName>
</protein>